<comment type="caution">
    <text evidence="1">The sequence shown here is derived from an EMBL/GenBank/DDBJ whole genome shotgun (WGS) entry which is preliminary data.</text>
</comment>
<protein>
    <submittedName>
        <fullName evidence="1">Anti-adapter protein IraM</fullName>
    </submittedName>
</protein>
<dbReference type="InterPro" id="IPR044854">
    <property type="entry name" value="IraM/PmrD"/>
</dbReference>
<reference evidence="1" key="2">
    <citation type="submission" date="2022-05" db="EMBL/GenBank/DDBJ databases">
        <authorList>
            <consortium name="NCBI Pathogen Detection Project"/>
        </authorList>
    </citation>
    <scope>NUCLEOTIDE SEQUENCE</scope>
    <source>
        <strain evidence="1">CAV1698</strain>
    </source>
</reference>
<dbReference type="InterPro" id="IPR038679">
    <property type="entry name" value="PmrD_sf"/>
</dbReference>
<name>A0A9C7QPV7_CITAM</name>
<dbReference type="EMBL" id="DACYAJ020000028">
    <property type="protein sequence ID" value="HCD1257179.1"/>
    <property type="molecule type" value="Genomic_DNA"/>
</dbReference>
<dbReference type="Proteomes" id="UP000862426">
    <property type="component" value="Unassembled WGS sequence"/>
</dbReference>
<proteinExistence type="predicted"/>
<dbReference type="Pfam" id="PF11183">
    <property type="entry name" value="PmrD"/>
    <property type="match status" value="1"/>
</dbReference>
<reference evidence="1" key="1">
    <citation type="journal article" date="2018" name="Genome Biol.">
        <title>SKESA: strategic k-mer extension for scrupulous assemblies.</title>
        <authorList>
            <person name="Souvorov A."/>
            <person name="Agarwala R."/>
            <person name="Lipman D.J."/>
        </authorList>
    </citation>
    <scope>NUCLEOTIDE SEQUENCE</scope>
    <source>
        <strain evidence="1">CAV1698</strain>
    </source>
</reference>
<evidence type="ECO:0000313" key="2">
    <source>
        <dbReference type="Proteomes" id="UP000862426"/>
    </source>
</evidence>
<organism evidence="1 2">
    <name type="scientific">Citrobacter amalonaticus</name>
    <dbReference type="NCBI Taxonomy" id="35703"/>
    <lineage>
        <taxon>Bacteria</taxon>
        <taxon>Pseudomonadati</taxon>
        <taxon>Pseudomonadota</taxon>
        <taxon>Gammaproteobacteria</taxon>
        <taxon>Enterobacterales</taxon>
        <taxon>Enterobacteriaceae</taxon>
        <taxon>Citrobacter</taxon>
    </lineage>
</organism>
<dbReference type="NCBIfam" id="NF007393">
    <property type="entry name" value="PRK09919.1"/>
    <property type="match status" value="1"/>
</dbReference>
<dbReference type="Gene3D" id="2.40.50.650">
    <property type="match status" value="1"/>
</dbReference>
<accession>A0A9C7QPV7</accession>
<evidence type="ECO:0000313" key="1">
    <source>
        <dbReference type="EMBL" id="HCD1257179.1"/>
    </source>
</evidence>
<dbReference type="AlphaFoldDB" id="A0A9C7QPV7"/>
<sequence>MEWLVVDTIVCSSSGISFSTLWCKIKLIIWYESDVFLPPGSSVMQTDSGIYIDGKFFPLTIYNVTPFNKTFWKIIEQSNECPGRTSIKGVRCTSAIHCRIAICPYGLIK</sequence>
<gene>
    <name evidence="1" type="primary">iraM</name>
    <name evidence="1" type="ORF">JD854_RS19265</name>
</gene>